<sequence length="177" mass="20078">MITAEQCRAGRALIDWSQIELSERARIAKKTIADFERGNRAYHPKTPHAVKVALESHGVIFIPENGGGVGVRLRKAMPRLFRRDPVDGREWMAFAFDYKGQRHTGFVTYRSLVRVALDSLSPTEIFDRDKARILLIASDKIDADQVDEHGRVLVDWGDLSPVEFDSDEERARNTEGD</sequence>
<geneLocation type="plasmid" evidence="1">
    <name>pAoF64/95</name>
</geneLocation>
<evidence type="ECO:0008006" key="2">
    <source>
        <dbReference type="Google" id="ProtNLM"/>
    </source>
</evidence>
<evidence type="ECO:0000313" key="1">
    <source>
        <dbReference type="EMBL" id="AFX65588.1"/>
    </source>
</evidence>
<dbReference type="SUPFAM" id="SSF47413">
    <property type="entry name" value="lambda repressor-like DNA-binding domains"/>
    <property type="match status" value="1"/>
</dbReference>
<keyword evidence="1" id="KW-0614">Plasmid</keyword>
<dbReference type="GO" id="GO:0003677">
    <property type="term" value="F:DNA binding"/>
    <property type="evidence" value="ECO:0007669"/>
    <property type="project" value="InterPro"/>
</dbReference>
<protein>
    <recommendedName>
        <fullName evidence="2">XRE family transcriptional regulator</fullName>
    </recommendedName>
</protein>
<organism evidence="1">
    <name type="scientific">Agrobacterium tumefaciens</name>
    <dbReference type="NCBI Taxonomy" id="358"/>
    <lineage>
        <taxon>Bacteria</taxon>
        <taxon>Pseudomonadati</taxon>
        <taxon>Pseudomonadota</taxon>
        <taxon>Alphaproteobacteria</taxon>
        <taxon>Hyphomicrobiales</taxon>
        <taxon>Rhizobiaceae</taxon>
        <taxon>Rhizobium/Agrobacterium group</taxon>
        <taxon>Agrobacterium</taxon>
        <taxon>Agrobacterium tumefaciens complex</taxon>
    </lineage>
</organism>
<accession>K7X7I1</accession>
<name>K7X7I1_AGRTU</name>
<dbReference type="InterPro" id="IPR010982">
    <property type="entry name" value="Lambda_DNA-bd_dom_sf"/>
</dbReference>
<dbReference type="EMBL" id="JX683454">
    <property type="protein sequence ID" value="AFX65588.1"/>
    <property type="molecule type" value="Genomic_DNA"/>
</dbReference>
<proteinExistence type="predicted"/>
<dbReference type="AlphaFoldDB" id="K7X7I1"/>
<dbReference type="Gene3D" id="1.10.260.40">
    <property type="entry name" value="lambda repressor-like DNA-binding domains"/>
    <property type="match status" value="1"/>
</dbReference>
<dbReference type="CDD" id="cd00093">
    <property type="entry name" value="HTH_XRE"/>
    <property type="match status" value="1"/>
</dbReference>
<dbReference type="RefSeq" id="WP_015084373.1">
    <property type="nucleotide sequence ID" value="NZ_JAALZD010000046.1"/>
</dbReference>
<dbReference type="InterPro" id="IPR001387">
    <property type="entry name" value="Cro/C1-type_HTH"/>
</dbReference>
<reference evidence="1" key="1">
    <citation type="journal article" date="2014" name="J. Bacteriol.">
        <title>Quorum-dependent mannopine-inducible conjugative transfer of an Agrobacterium opine-catabolic plasmid.</title>
        <authorList>
            <person name="Wetzel M.E."/>
            <person name="Kim K.S."/>
            <person name="Miller M."/>
            <person name="Olsen G.J."/>
            <person name="Farrand S.K."/>
        </authorList>
    </citation>
    <scope>NUCLEOTIDE SEQUENCE</scope>
    <source>
        <strain evidence="1">F64/95</strain>
        <plasmid evidence="1">pAoF64/95</plasmid>
    </source>
</reference>